<name>G1W8U0_9BACT</name>
<protein>
    <submittedName>
        <fullName evidence="1">Uncharacterized protein</fullName>
    </submittedName>
</protein>
<dbReference type="HOGENOM" id="CLU_2790516_0_0_10"/>
<keyword evidence="2" id="KW-1185">Reference proteome</keyword>
<gene>
    <name evidence="1" type="ORF">HMPREF9431_00241</name>
</gene>
<sequence>MRFLHDFEAGSTLLTYNLKVHFTFQQSPYWRRPCHSSTLPPVRVHPSFIPVNDTWYINLFWYDFWNYS</sequence>
<reference evidence="1 2" key="1">
    <citation type="submission" date="2011-07" db="EMBL/GenBank/DDBJ databases">
        <title>The Genome Sequence of Prevotella oulorum F0390.</title>
        <authorList>
            <consortium name="The Broad Institute Genome Sequencing Platform"/>
            <consortium name="The Broad Institute Genome Sequencing Center for Infectious Disease"/>
            <person name="Earl A."/>
            <person name="Ward D."/>
            <person name="Feldgarden M."/>
            <person name="Gevers D."/>
            <person name="Izard J."/>
            <person name="Ganesan A."/>
            <person name="Baranova O.V."/>
            <person name="Blanton J.M."/>
            <person name="Tanner A.C."/>
            <person name="Dewhirst F.E."/>
            <person name="Young S.K."/>
            <person name="Zeng Q."/>
            <person name="Gargeya S."/>
            <person name="Fitzgerald M."/>
            <person name="Haas B."/>
            <person name="Abouelleil A."/>
            <person name="Alvarado L."/>
            <person name="Arachchi H.M."/>
            <person name="Berlin A."/>
            <person name="Brown A."/>
            <person name="Chapman S.B."/>
            <person name="Chen Z."/>
            <person name="Dunbar C."/>
            <person name="Freedman E."/>
            <person name="Gearin G."/>
            <person name="Gellesch M."/>
            <person name="Goldberg J."/>
            <person name="Griggs A."/>
            <person name="Gujja S."/>
            <person name="Heiman D."/>
            <person name="Howarth C."/>
            <person name="Larson L."/>
            <person name="Lui A."/>
            <person name="MacDonald P.J.P."/>
            <person name="Mehta T."/>
            <person name="Montmayeur A."/>
            <person name="Murphy C."/>
            <person name="Neiman D."/>
            <person name="Pearson M."/>
            <person name="Priest M."/>
            <person name="Roberts A."/>
            <person name="Saif S."/>
            <person name="Shea T."/>
            <person name="Shenoy N."/>
            <person name="Sisk P."/>
            <person name="Stolte C."/>
            <person name="Sykes S."/>
            <person name="Wortman J."/>
            <person name="Nusbaum C."/>
            <person name="Birren B."/>
        </authorList>
    </citation>
    <scope>NUCLEOTIDE SEQUENCE [LARGE SCALE GENOMIC DNA]</scope>
    <source>
        <strain evidence="1 2">F0390</strain>
    </source>
</reference>
<evidence type="ECO:0000313" key="1">
    <source>
        <dbReference type="EMBL" id="EGV34528.1"/>
    </source>
</evidence>
<accession>G1W8U0</accession>
<comment type="caution">
    <text evidence="1">The sequence shown here is derived from an EMBL/GenBank/DDBJ whole genome shotgun (WGS) entry which is preliminary data.</text>
</comment>
<organism evidence="1 2">
    <name type="scientific">Segatella oulorum F0390</name>
    <dbReference type="NCBI Taxonomy" id="702438"/>
    <lineage>
        <taxon>Bacteria</taxon>
        <taxon>Pseudomonadati</taxon>
        <taxon>Bacteroidota</taxon>
        <taxon>Bacteroidia</taxon>
        <taxon>Bacteroidales</taxon>
        <taxon>Prevotellaceae</taxon>
        <taxon>Segatella</taxon>
    </lineage>
</organism>
<dbReference type="EMBL" id="ADGI01000014">
    <property type="protein sequence ID" value="EGV34528.1"/>
    <property type="molecule type" value="Genomic_DNA"/>
</dbReference>
<dbReference type="AlphaFoldDB" id="G1W8U0"/>
<evidence type="ECO:0000313" key="2">
    <source>
        <dbReference type="Proteomes" id="UP000005141"/>
    </source>
</evidence>
<proteinExistence type="predicted"/>
<dbReference type="Proteomes" id="UP000005141">
    <property type="component" value="Unassembled WGS sequence"/>
</dbReference>